<protein>
    <submittedName>
        <fullName evidence="1">Uncharacterized protein</fullName>
    </submittedName>
</protein>
<gene>
    <name evidence="1" type="ORF">JTJ32_18255</name>
</gene>
<evidence type="ECO:0000313" key="1">
    <source>
        <dbReference type="EMBL" id="MBP0947272.1"/>
    </source>
</evidence>
<proteinExistence type="predicted"/>
<name>A0ABS4C9B1_9PSED</name>
<dbReference type="EMBL" id="JAFFZW010000007">
    <property type="protein sequence ID" value="MBP0947272.1"/>
    <property type="molecule type" value="Genomic_DNA"/>
</dbReference>
<dbReference type="RefSeq" id="WP_184323237.1">
    <property type="nucleotide sequence ID" value="NZ_JAFFZU010000004.1"/>
</dbReference>
<sequence>MMIDDLIKWNSRWRLNRRVVSCRVCLAGQEEADRGAVFLHSKGCWCEHEKSDPWAELDKACGQAADWNPQVATGAPSYHSRYGAR</sequence>
<keyword evidence="2" id="KW-1185">Reference proteome</keyword>
<comment type="caution">
    <text evidence="1">The sequence shown here is derived from an EMBL/GenBank/DDBJ whole genome shotgun (WGS) entry which is preliminary data.</text>
</comment>
<evidence type="ECO:0000313" key="2">
    <source>
        <dbReference type="Proteomes" id="UP000673197"/>
    </source>
</evidence>
<organism evidence="1 2">
    <name type="scientific">Pseudomonas alliivorans</name>
    <dbReference type="NCBI Taxonomy" id="2810613"/>
    <lineage>
        <taxon>Bacteria</taxon>
        <taxon>Pseudomonadati</taxon>
        <taxon>Pseudomonadota</taxon>
        <taxon>Gammaproteobacteria</taxon>
        <taxon>Pseudomonadales</taxon>
        <taxon>Pseudomonadaceae</taxon>
        <taxon>Pseudomonas</taxon>
    </lineage>
</organism>
<accession>A0ABS4C9B1</accession>
<reference evidence="1 2" key="1">
    <citation type="journal article" date="2022" name="Syst. Appl. Microbiol.">
        <title>Pseudomonas alliivorans sp. nov., a plant-pathogenic bacterium isolated from onion foliage in Georgia, USA.</title>
        <authorList>
            <person name="Zhao M."/>
            <person name="Tyson C."/>
            <person name="Chen H.C."/>
            <person name="Paudel S."/>
            <person name="Gitaitis R."/>
            <person name="Kvitko B."/>
            <person name="Dutta B."/>
        </authorList>
    </citation>
    <scope>NUCLEOTIDE SEQUENCE [LARGE SCALE GENOMIC DNA]</scope>
    <source>
        <strain evidence="1 2">20GA0068</strain>
    </source>
</reference>
<dbReference type="Proteomes" id="UP000673197">
    <property type="component" value="Unassembled WGS sequence"/>
</dbReference>